<comment type="caution">
    <text evidence="1">The sequence shown here is derived from an EMBL/GenBank/DDBJ whole genome shotgun (WGS) entry which is preliminary data.</text>
</comment>
<sequence>MYEKWGGWIGGHCFFKKQTQMFLQRVAGEEMGKDCLSLESQPNYFEFKRWGKNKFNHAKPKRVFSVISGLLNISPVFFLERVKRLQRFLNKQQENFNSPVVTLRKKGGGKIFPFSSLL</sequence>
<evidence type="ECO:0000313" key="1">
    <source>
        <dbReference type="EMBL" id="GIX87846.1"/>
    </source>
</evidence>
<evidence type="ECO:0000313" key="2">
    <source>
        <dbReference type="Proteomes" id="UP001054837"/>
    </source>
</evidence>
<accession>A0AAV4NV50</accession>
<dbReference type="AlphaFoldDB" id="A0AAV4NV50"/>
<proteinExistence type="predicted"/>
<reference evidence="1 2" key="1">
    <citation type="submission" date="2021-06" db="EMBL/GenBank/DDBJ databases">
        <title>Caerostris darwini draft genome.</title>
        <authorList>
            <person name="Kono N."/>
            <person name="Arakawa K."/>
        </authorList>
    </citation>
    <scope>NUCLEOTIDE SEQUENCE [LARGE SCALE GENOMIC DNA]</scope>
</reference>
<gene>
    <name evidence="1" type="ORF">CDAR_82991</name>
</gene>
<keyword evidence="2" id="KW-1185">Reference proteome</keyword>
<name>A0AAV4NV50_9ARAC</name>
<protein>
    <recommendedName>
        <fullName evidence="3">LAGLIDADG homing endonuclease</fullName>
    </recommendedName>
</protein>
<organism evidence="1 2">
    <name type="scientific">Caerostris darwini</name>
    <dbReference type="NCBI Taxonomy" id="1538125"/>
    <lineage>
        <taxon>Eukaryota</taxon>
        <taxon>Metazoa</taxon>
        <taxon>Ecdysozoa</taxon>
        <taxon>Arthropoda</taxon>
        <taxon>Chelicerata</taxon>
        <taxon>Arachnida</taxon>
        <taxon>Araneae</taxon>
        <taxon>Araneomorphae</taxon>
        <taxon>Entelegynae</taxon>
        <taxon>Araneoidea</taxon>
        <taxon>Araneidae</taxon>
        <taxon>Caerostris</taxon>
    </lineage>
</organism>
<dbReference type="Proteomes" id="UP001054837">
    <property type="component" value="Unassembled WGS sequence"/>
</dbReference>
<dbReference type="EMBL" id="BPLQ01002030">
    <property type="protein sequence ID" value="GIX87846.1"/>
    <property type="molecule type" value="Genomic_DNA"/>
</dbReference>
<evidence type="ECO:0008006" key="3">
    <source>
        <dbReference type="Google" id="ProtNLM"/>
    </source>
</evidence>